<gene>
    <name evidence="2" type="ORF">F6X51_23285</name>
</gene>
<protein>
    <recommendedName>
        <fullName evidence="4">Helix-turn-helix domain-containing protein</fullName>
    </recommendedName>
</protein>
<accession>A0A6N6MIG5</accession>
<evidence type="ECO:0000313" key="3">
    <source>
        <dbReference type="Proteomes" id="UP000441523"/>
    </source>
</evidence>
<comment type="caution">
    <text evidence="2">The sequence shown here is derived from an EMBL/GenBank/DDBJ whole genome shotgun (WGS) entry which is preliminary data.</text>
</comment>
<dbReference type="Proteomes" id="UP000441523">
    <property type="component" value="Unassembled WGS sequence"/>
</dbReference>
<feature type="region of interest" description="Disordered" evidence="1">
    <location>
        <begin position="1"/>
        <end position="29"/>
    </location>
</feature>
<evidence type="ECO:0000256" key="1">
    <source>
        <dbReference type="SAM" id="MobiDB-lite"/>
    </source>
</evidence>
<dbReference type="InterPro" id="IPR036390">
    <property type="entry name" value="WH_DNA-bd_sf"/>
</dbReference>
<organism evidence="2 3">
    <name type="scientific">Methylobacterium planeticum</name>
    <dbReference type="NCBI Taxonomy" id="2615211"/>
    <lineage>
        <taxon>Bacteria</taxon>
        <taxon>Pseudomonadati</taxon>
        <taxon>Pseudomonadota</taxon>
        <taxon>Alphaproteobacteria</taxon>
        <taxon>Hyphomicrobiales</taxon>
        <taxon>Methylobacteriaceae</taxon>
        <taxon>Methylobacterium</taxon>
    </lineage>
</organism>
<dbReference type="RefSeq" id="WP_150966065.1">
    <property type="nucleotide sequence ID" value="NZ_VZZJ01000030.1"/>
</dbReference>
<evidence type="ECO:0008006" key="4">
    <source>
        <dbReference type="Google" id="ProtNLM"/>
    </source>
</evidence>
<dbReference type="SUPFAM" id="SSF46785">
    <property type="entry name" value="Winged helix' DNA-binding domain"/>
    <property type="match status" value="1"/>
</dbReference>
<evidence type="ECO:0000313" key="2">
    <source>
        <dbReference type="EMBL" id="KAB1070210.1"/>
    </source>
</evidence>
<reference evidence="2 3" key="1">
    <citation type="submission" date="2019-09" db="EMBL/GenBank/DDBJ databases">
        <title>YIM 132548 draft genome.</title>
        <authorList>
            <person name="Jiang L."/>
        </authorList>
    </citation>
    <scope>NUCLEOTIDE SEQUENCE [LARGE SCALE GENOMIC DNA]</scope>
    <source>
        <strain evidence="2 3">YIM 132548</strain>
    </source>
</reference>
<dbReference type="EMBL" id="VZZJ01000030">
    <property type="protein sequence ID" value="KAB1070210.1"/>
    <property type="molecule type" value="Genomic_DNA"/>
</dbReference>
<feature type="compositionally biased region" description="Basic and acidic residues" evidence="1">
    <location>
        <begin position="12"/>
        <end position="27"/>
    </location>
</feature>
<name>A0A6N6MIG5_9HYPH</name>
<proteinExistence type="predicted"/>
<keyword evidence="3" id="KW-1185">Reference proteome</keyword>
<dbReference type="AlphaFoldDB" id="A0A6N6MIG5"/>
<sequence>MNYTLLRSGDLVSRRTEPPGDVADRLGPDIAPRGASRLPCGWVRDGGLRSFRSEPAHAGRSAAALKILLAVALMAEADEAGPEPVAALLSYAQLTALAGLSSPVLSAGKRLLTAQGLIAVTHEGQGRRVRYRLTDAPGPPRYARIAHAPLDRDAPDLRIADLHRFTSRYARDLNALKLYVLLAALADRRGTVQNLSCADIAARTNMSETKAREAIECLDAEGLARARETDFRLVPGRIAHSFTIRPLR</sequence>